<dbReference type="CDD" id="cd18886">
    <property type="entry name" value="NUDIX_MutT_Nudt1"/>
    <property type="match status" value="1"/>
</dbReference>
<accession>A0AAV4LCA6</accession>
<evidence type="ECO:0000256" key="1">
    <source>
        <dbReference type="ARBA" id="ARBA00001946"/>
    </source>
</evidence>
<reference evidence="5" key="1">
    <citation type="journal article" date="2023" name="Int. J. Syst. Evol. Microbiol.">
        <title>Collibacillus ludicampi gen. nov., sp. nov., a new soil bacterium of the family Alicyclobacillaceae.</title>
        <authorList>
            <person name="Jojima T."/>
            <person name="Ioku Y."/>
            <person name="Fukuta Y."/>
            <person name="Shirasaka N."/>
            <person name="Matsumura Y."/>
            <person name="Mori M."/>
        </authorList>
    </citation>
    <scope>NUCLEOTIDE SEQUENCE</scope>
    <source>
        <strain evidence="5">TP075</strain>
    </source>
</reference>
<comment type="caution">
    <text evidence="5">The sequence shown here is derived from an EMBL/GenBank/DDBJ whole genome shotgun (WGS) entry which is preliminary data.</text>
</comment>
<dbReference type="RefSeq" id="WP_282198503.1">
    <property type="nucleotide sequence ID" value="NZ_BOQE01000001.1"/>
</dbReference>
<gene>
    <name evidence="5" type="primary">yvcI</name>
    <name evidence="5" type="ORF">DNHGIG_08370</name>
</gene>
<dbReference type="InterPro" id="IPR000086">
    <property type="entry name" value="NUDIX_hydrolase_dom"/>
</dbReference>
<proteinExistence type="inferred from homology"/>
<name>A0AAV4LCA6_9BACL</name>
<dbReference type="InterPro" id="IPR015797">
    <property type="entry name" value="NUDIX_hydrolase-like_dom_sf"/>
</dbReference>
<dbReference type="PANTHER" id="PTHR43046:SF2">
    <property type="entry name" value="8-OXO-DGTP DIPHOSPHATASE-RELATED"/>
    <property type="match status" value="1"/>
</dbReference>
<evidence type="ECO:0000256" key="3">
    <source>
        <dbReference type="RuleBase" id="RU003476"/>
    </source>
</evidence>
<dbReference type="PANTHER" id="PTHR43046">
    <property type="entry name" value="GDP-MANNOSE MANNOSYL HYDROLASE"/>
    <property type="match status" value="1"/>
</dbReference>
<dbReference type="PRINTS" id="PR00502">
    <property type="entry name" value="NUDIXFAMILY"/>
</dbReference>
<keyword evidence="6" id="KW-1185">Reference proteome</keyword>
<evidence type="ECO:0000313" key="6">
    <source>
        <dbReference type="Proteomes" id="UP001057291"/>
    </source>
</evidence>
<dbReference type="Proteomes" id="UP001057291">
    <property type="component" value="Unassembled WGS sequence"/>
</dbReference>
<evidence type="ECO:0000259" key="4">
    <source>
        <dbReference type="PROSITE" id="PS51462"/>
    </source>
</evidence>
<comment type="similarity">
    <text evidence="3">Belongs to the Nudix hydrolase family.</text>
</comment>
<evidence type="ECO:0000313" key="5">
    <source>
        <dbReference type="EMBL" id="GIM45288.1"/>
    </source>
</evidence>
<evidence type="ECO:0000256" key="2">
    <source>
        <dbReference type="ARBA" id="ARBA00022801"/>
    </source>
</evidence>
<feature type="domain" description="Nudix hydrolase" evidence="4">
    <location>
        <begin position="1"/>
        <end position="127"/>
    </location>
</feature>
<dbReference type="EMBL" id="BOQE01000001">
    <property type="protein sequence ID" value="GIM45288.1"/>
    <property type="molecule type" value="Genomic_DNA"/>
</dbReference>
<dbReference type="InterPro" id="IPR020476">
    <property type="entry name" value="Nudix_hydrolase"/>
</dbReference>
<protein>
    <submittedName>
        <fullName evidence="5">Nudix hydrolase YvcI</fullName>
    </submittedName>
</protein>
<dbReference type="PROSITE" id="PS00893">
    <property type="entry name" value="NUDIX_BOX"/>
    <property type="match status" value="1"/>
</dbReference>
<sequence length="153" mass="17887">MQVVTNCIIRQGDQILMLKKPRRGWWVCPGGKMEPGESLVEAVTREICEETGFSIETADLRGVFTVLLQEGSKMIDHWMLFTFYTEKWSGTLLHETEEGILEWIKIDTLDERPMAEGDRIFLRQILQETKLITGKFTYTPDYQLLAWKLENRE</sequence>
<dbReference type="Gene3D" id="3.90.79.10">
    <property type="entry name" value="Nucleoside Triphosphate Pyrophosphohydrolase"/>
    <property type="match status" value="1"/>
</dbReference>
<dbReference type="PROSITE" id="PS51462">
    <property type="entry name" value="NUDIX"/>
    <property type="match status" value="1"/>
</dbReference>
<dbReference type="Pfam" id="PF00293">
    <property type="entry name" value="NUDIX"/>
    <property type="match status" value="1"/>
</dbReference>
<dbReference type="SUPFAM" id="SSF55811">
    <property type="entry name" value="Nudix"/>
    <property type="match status" value="1"/>
</dbReference>
<keyword evidence="2 3" id="KW-0378">Hydrolase</keyword>
<comment type="cofactor">
    <cofactor evidence="1">
        <name>Mg(2+)</name>
        <dbReference type="ChEBI" id="CHEBI:18420"/>
    </cofactor>
</comment>
<dbReference type="InterPro" id="IPR020084">
    <property type="entry name" value="NUDIX_hydrolase_CS"/>
</dbReference>
<dbReference type="GO" id="GO:0016787">
    <property type="term" value="F:hydrolase activity"/>
    <property type="evidence" value="ECO:0007669"/>
    <property type="project" value="UniProtKB-KW"/>
</dbReference>
<dbReference type="AlphaFoldDB" id="A0AAV4LCA6"/>
<organism evidence="5 6">
    <name type="scientific">Collibacillus ludicampi</name>
    <dbReference type="NCBI Taxonomy" id="2771369"/>
    <lineage>
        <taxon>Bacteria</taxon>
        <taxon>Bacillati</taxon>
        <taxon>Bacillota</taxon>
        <taxon>Bacilli</taxon>
        <taxon>Bacillales</taxon>
        <taxon>Alicyclobacillaceae</taxon>
        <taxon>Collibacillus</taxon>
    </lineage>
</organism>